<dbReference type="AlphaFoldDB" id="A0A955I668"/>
<gene>
    <name evidence="1" type="ORF">KC640_03810</name>
</gene>
<accession>A0A955I668</accession>
<name>A0A955I668_9BACT</name>
<organism evidence="1 2">
    <name type="scientific">Candidatus Dojkabacteria bacterium</name>
    <dbReference type="NCBI Taxonomy" id="2099670"/>
    <lineage>
        <taxon>Bacteria</taxon>
        <taxon>Candidatus Dojkabacteria</taxon>
    </lineage>
</organism>
<reference evidence="1" key="1">
    <citation type="submission" date="2020-04" db="EMBL/GenBank/DDBJ databases">
        <authorList>
            <person name="Zhang T."/>
        </authorList>
    </citation>
    <scope>NUCLEOTIDE SEQUENCE</scope>
    <source>
        <strain evidence="1">HKST-UBA12</strain>
    </source>
</reference>
<proteinExistence type="predicted"/>
<comment type="caution">
    <text evidence="1">The sequence shown here is derived from an EMBL/GenBank/DDBJ whole genome shotgun (WGS) entry which is preliminary data.</text>
</comment>
<dbReference type="Pfam" id="PF13814">
    <property type="entry name" value="Replic_Relax"/>
    <property type="match status" value="1"/>
</dbReference>
<reference evidence="1" key="2">
    <citation type="journal article" date="2021" name="Microbiome">
        <title>Successional dynamics and alternative stable states in a saline activated sludge microbial community over 9 years.</title>
        <authorList>
            <person name="Wang Y."/>
            <person name="Ye J."/>
            <person name="Ju F."/>
            <person name="Liu L."/>
            <person name="Boyd J.A."/>
            <person name="Deng Y."/>
            <person name="Parks D.H."/>
            <person name="Jiang X."/>
            <person name="Yin X."/>
            <person name="Woodcroft B.J."/>
            <person name="Tyson G.W."/>
            <person name="Hugenholtz P."/>
            <person name="Polz M.F."/>
            <person name="Zhang T."/>
        </authorList>
    </citation>
    <scope>NUCLEOTIDE SEQUENCE</scope>
    <source>
        <strain evidence="1">HKST-UBA12</strain>
    </source>
</reference>
<evidence type="ECO:0000313" key="2">
    <source>
        <dbReference type="Proteomes" id="UP000760819"/>
    </source>
</evidence>
<dbReference type="InterPro" id="IPR025855">
    <property type="entry name" value="Replic_Relax"/>
</dbReference>
<feature type="non-terminal residue" evidence="1">
    <location>
        <position position="170"/>
    </location>
</feature>
<evidence type="ECO:0000313" key="1">
    <source>
        <dbReference type="EMBL" id="MCA9379530.1"/>
    </source>
</evidence>
<sequence length="170" mass="19350">MVARYGYVSTHQIAKRFFGNNKQSSQLADTMRKLFDAGYIDRFAQPSNSTVMKNMPLISVLTKKGAEFVAESQGIDISKLQIHSAADQPKAAYFEHLLSVNDVRVIFELACEQNNYDLKWLDERIIRKNKLYVELVQCSQQEVPAKIVNIPDSVLCIKTMAGWLSDFLEI</sequence>
<dbReference type="Proteomes" id="UP000760819">
    <property type="component" value="Unassembled WGS sequence"/>
</dbReference>
<dbReference type="EMBL" id="JAGQLI010000223">
    <property type="protein sequence ID" value="MCA9379530.1"/>
    <property type="molecule type" value="Genomic_DNA"/>
</dbReference>
<protein>
    <submittedName>
        <fullName evidence="1">Replication-relaxation family protein</fullName>
    </submittedName>
</protein>